<dbReference type="Proteomes" id="UP001153636">
    <property type="component" value="Chromosome 6"/>
</dbReference>
<keyword evidence="1" id="KW-1133">Transmembrane helix</keyword>
<keyword evidence="1" id="KW-0472">Membrane</keyword>
<accession>A0A9P0GJA6</accession>
<feature type="transmembrane region" description="Helical" evidence="1">
    <location>
        <begin position="159"/>
        <end position="176"/>
    </location>
</feature>
<protein>
    <submittedName>
        <fullName evidence="2">Uncharacterized protein</fullName>
    </submittedName>
</protein>
<feature type="transmembrane region" description="Helical" evidence="1">
    <location>
        <begin position="71"/>
        <end position="90"/>
    </location>
</feature>
<name>A0A9P0GJA6_9CUCU</name>
<dbReference type="OrthoDB" id="6761331at2759"/>
<sequence>MSTELKTISSRAITKLKMEETQPRLYRSSSLDKIKKFNTFICAPQYYILPALLSWLKNSQSNLQASTETTIYFLRAFILNAFFKFYLVFFKNVQPFGFEKIQIVVKKSISAIIANFYQKFSKCFEPTFLLTAGVYSACLAVLLQFLFSIYLIYLIFLPYGFIFLVGCMLTIKYISYKTMINCLTKRKRCDKKLQ</sequence>
<dbReference type="EMBL" id="OV651818">
    <property type="protein sequence ID" value="CAH1111816.1"/>
    <property type="molecule type" value="Genomic_DNA"/>
</dbReference>
<keyword evidence="3" id="KW-1185">Reference proteome</keyword>
<feature type="transmembrane region" description="Helical" evidence="1">
    <location>
        <begin position="128"/>
        <end position="153"/>
    </location>
</feature>
<feature type="transmembrane region" description="Helical" evidence="1">
    <location>
        <begin position="37"/>
        <end position="56"/>
    </location>
</feature>
<evidence type="ECO:0000313" key="2">
    <source>
        <dbReference type="EMBL" id="CAH1111816.1"/>
    </source>
</evidence>
<organism evidence="2 3">
    <name type="scientific">Psylliodes chrysocephalus</name>
    <dbReference type="NCBI Taxonomy" id="3402493"/>
    <lineage>
        <taxon>Eukaryota</taxon>
        <taxon>Metazoa</taxon>
        <taxon>Ecdysozoa</taxon>
        <taxon>Arthropoda</taxon>
        <taxon>Hexapoda</taxon>
        <taxon>Insecta</taxon>
        <taxon>Pterygota</taxon>
        <taxon>Neoptera</taxon>
        <taxon>Endopterygota</taxon>
        <taxon>Coleoptera</taxon>
        <taxon>Polyphaga</taxon>
        <taxon>Cucujiformia</taxon>
        <taxon>Chrysomeloidea</taxon>
        <taxon>Chrysomelidae</taxon>
        <taxon>Galerucinae</taxon>
        <taxon>Alticini</taxon>
        <taxon>Psylliodes</taxon>
    </lineage>
</organism>
<keyword evidence="1" id="KW-0812">Transmembrane</keyword>
<evidence type="ECO:0000256" key="1">
    <source>
        <dbReference type="SAM" id="Phobius"/>
    </source>
</evidence>
<evidence type="ECO:0000313" key="3">
    <source>
        <dbReference type="Proteomes" id="UP001153636"/>
    </source>
</evidence>
<dbReference type="AlphaFoldDB" id="A0A9P0GJA6"/>
<gene>
    <name evidence="2" type="ORF">PSYICH_LOCUS12223</name>
</gene>
<proteinExistence type="predicted"/>
<reference evidence="2" key="1">
    <citation type="submission" date="2022-01" db="EMBL/GenBank/DDBJ databases">
        <authorList>
            <person name="King R."/>
        </authorList>
    </citation>
    <scope>NUCLEOTIDE SEQUENCE</scope>
</reference>